<evidence type="ECO:0000256" key="2">
    <source>
        <dbReference type="ARBA" id="ARBA00022723"/>
    </source>
</evidence>
<evidence type="ECO:0000256" key="6">
    <source>
        <dbReference type="SAM" id="MobiDB-lite"/>
    </source>
</evidence>
<keyword evidence="3" id="KW-0863">Zinc-finger</keyword>
<dbReference type="SUPFAM" id="SSF53098">
    <property type="entry name" value="Ribonuclease H-like"/>
    <property type="match status" value="1"/>
</dbReference>
<comment type="caution">
    <text evidence="8">The sequence shown here is derived from an EMBL/GenBank/DDBJ whole genome shotgun (WGS) entry which is preliminary data.</text>
</comment>
<dbReference type="GO" id="GO:0005634">
    <property type="term" value="C:nucleus"/>
    <property type="evidence" value="ECO:0007669"/>
    <property type="project" value="UniProtKB-SubCell"/>
</dbReference>
<dbReference type="InterPro" id="IPR052035">
    <property type="entry name" value="ZnF_BED_domain_contain"/>
</dbReference>
<evidence type="ECO:0000259" key="7">
    <source>
        <dbReference type="Pfam" id="PF05699"/>
    </source>
</evidence>
<feature type="compositionally biased region" description="Polar residues" evidence="6">
    <location>
        <begin position="193"/>
        <end position="216"/>
    </location>
</feature>
<feature type="region of interest" description="Disordered" evidence="6">
    <location>
        <begin position="386"/>
        <end position="412"/>
    </location>
</feature>
<feature type="domain" description="HAT C-terminal dimerisation" evidence="7">
    <location>
        <begin position="258"/>
        <end position="334"/>
    </location>
</feature>
<dbReference type="InterPro" id="IPR008906">
    <property type="entry name" value="HATC_C_dom"/>
</dbReference>
<protein>
    <recommendedName>
        <fullName evidence="7">HAT C-terminal dimerisation domain-containing protein</fullName>
    </recommendedName>
</protein>
<dbReference type="PANTHER" id="PTHR46481:SF10">
    <property type="entry name" value="ZINC FINGER BED DOMAIN-CONTAINING PROTEIN 39"/>
    <property type="match status" value="1"/>
</dbReference>
<accession>A0AAD5VF20</accession>
<evidence type="ECO:0000256" key="4">
    <source>
        <dbReference type="ARBA" id="ARBA00022833"/>
    </source>
</evidence>
<dbReference type="Pfam" id="PF05699">
    <property type="entry name" value="Dimer_Tnp_hAT"/>
    <property type="match status" value="1"/>
</dbReference>
<comment type="subcellular location">
    <subcellularLocation>
        <location evidence="1">Nucleus</location>
    </subcellularLocation>
</comment>
<dbReference type="GO" id="GO:0046983">
    <property type="term" value="F:protein dimerization activity"/>
    <property type="evidence" value="ECO:0007669"/>
    <property type="project" value="InterPro"/>
</dbReference>
<evidence type="ECO:0000256" key="5">
    <source>
        <dbReference type="ARBA" id="ARBA00023242"/>
    </source>
</evidence>
<proteinExistence type="predicted"/>
<reference evidence="8" key="1">
    <citation type="submission" date="2022-07" db="EMBL/GenBank/DDBJ databases">
        <title>Genome Sequence of Leucocoprinus birnbaumii.</title>
        <authorList>
            <person name="Buettner E."/>
        </authorList>
    </citation>
    <scope>NUCLEOTIDE SEQUENCE</scope>
    <source>
        <strain evidence="8">VT141</strain>
    </source>
</reference>
<sequence>MKRLVGMVRSSSLRRQYFSDICRTLYKKDIQLIHDVDTRWSSTLYMIERAVSLRAVVTQFLEIPEFSDLRCYAITDAEWKSLEIFTQVLSVPDAFQHRLSGEKTLNLSEAIPAFEAMIYKWKHQQMTHPEISSIIQASINKLTVYHQRARDIPAYIVLMVLNLSMKLAHFYKHCPEDVLDARRTLMNELETYYSSSNHSTPQQPSQASPTDTSGLQSFADDVTTNEDGLQVSWADQILGLGPVTPITSSARYSSLEAEVDAYLTKPSIAGVGVIEYWQLNQSHYPTLFTAALDFLAIQSSAVPCERVFSSAKETMTDRRNKISHGLMEELQMLKFRFRGSSSLNFTRSLNKAEELTLLETLNSNETHIPHELPQFSQFLAQMKQHRAGTAAASDTESTDDPTSSTAAPLLSSSPGETHIVLCVPTPRFVRQTSRSRALCEAHPPVHFQHHLPSLLPLASCNEYPPHRLQTPVAIRSLTHSAVGPRTHLTIPLRTCCPDCFRITDQCLKEGSSWQEKFTRGARRRRSASLDSTPSGGVGGAISVGQKGAFVPGSFDDRMLPPTLSITVDEVDKRRRSHDHSSAGVNVDDDGEGTRSGLSLGRSTALTIHDRDYSADFTHFRLLHPPITHSRILDYFPQRKGVPL</sequence>
<dbReference type="PANTHER" id="PTHR46481">
    <property type="entry name" value="ZINC FINGER BED DOMAIN-CONTAINING PROTEIN 4"/>
    <property type="match status" value="1"/>
</dbReference>
<keyword evidence="2" id="KW-0479">Metal-binding</keyword>
<evidence type="ECO:0000256" key="3">
    <source>
        <dbReference type="ARBA" id="ARBA00022771"/>
    </source>
</evidence>
<dbReference type="AlphaFoldDB" id="A0AAD5VF20"/>
<feature type="region of interest" description="Disordered" evidence="6">
    <location>
        <begin position="193"/>
        <end position="219"/>
    </location>
</feature>
<organism evidence="8 9">
    <name type="scientific">Leucocoprinus birnbaumii</name>
    <dbReference type="NCBI Taxonomy" id="56174"/>
    <lineage>
        <taxon>Eukaryota</taxon>
        <taxon>Fungi</taxon>
        <taxon>Dikarya</taxon>
        <taxon>Basidiomycota</taxon>
        <taxon>Agaricomycotina</taxon>
        <taxon>Agaricomycetes</taxon>
        <taxon>Agaricomycetidae</taxon>
        <taxon>Agaricales</taxon>
        <taxon>Agaricineae</taxon>
        <taxon>Agaricaceae</taxon>
        <taxon>Leucocoprinus</taxon>
    </lineage>
</organism>
<dbReference type="InterPro" id="IPR012337">
    <property type="entry name" value="RNaseH-like_sf"/>
</dbReference>
<keyword evidence="4" id="KW-0862">Zinc</keyword>
<feature type="region of interest" description="Disordered" evidence="6">
    <location>
        <begin position="517"/>
        <end position="542"/>
    </location>
</feature>
<feature type="compositionally biased region" description="Low complexity" evidence="6">
    <location>
        <begin position="389"/>
        <end position="412"/>
    </location>
</feature>
<evidence type="ECO:0000256" key="1">
    <source>
        <dbReference type="ARBA" id="ARBA00004123"/>
    </source>
</evidence>
<evidence type="ECO:0000313" key="9">
    <source>
        <dbReference type="Proteomes" id="UP001213000"/>
    </source>
</evidence>
<dbReference type="Proteomes" id="UP001213000">
    <property type="component" value="Unassembled WGS sequence"/>
</dbReference>
<keyword evidence="5" id="KW-0539">Nucleus</keyword>
<dbReference type="GO" id="GO:0008270">
    <property type="term" value="F:zinc ion binding"/>
    <property type="evidence" value="ECO:0007669"/>
    <property type="project" value="UniProtKB-KW"/>
</dbReference>
<dbReference type="EMBL" id="JANIEX010001714">
    <property type="protein sequence ID" value="KAJ3555147.1"/>
    <property type="molecule type" value="Genomic_DNA"/>
</dbReference>
<name>A0AAD5VF20_9AGAR</name>
<feature type="region of interest" description="Disordered" evidence="6">
    <location>
        <begin position="571"/>
        <end position="597"/>
    </location>
</feature>
<gene>
    <name evidence="8" type="ORF">NP233_g12277</name>
</gene>
<evidence type="ECO:0000313" key="8">
    <source>
        <dbReference type="EMBL" id="KAJ3555147.1"/>
    </source>
</evidence>
<keyword evidence="9" id="KW-1185">Reference proteome</keyword>